<keyword evidence="6 7" id="KW-0472">Membrane</keyword>
<keyword evidence="11" id="KW-1185">Reference proteome</keyword>
<feature type="domain" description="ABC transporter" evidence="8">
    <location>
        <begin position="336"/>
        <end position="570"/>
    </location>
</feature>
<name>A0A1H6JN33_9ACTN</name>
<dbReference type="Pfam" id="PF00664">
    <property type="entry name" value="ABC_membrane"/>
    <property type="match status" value="1"/>
</dbReference>
<dbReference type="Pfam" id="PF00005">
    <property type="entry name" value="ABC_tran"/>
    <property type="match status" value="1"/>
</dbReference>
<dbReference type="RefSeq" id="WP_078687666.1">
    <property type="nucleotide sequence ID" value="NZ_FNWT01000007.1"/>
</dbReference>
<dbReference type="PROSITE" id="PS00211">
    <property type="entry name" value="ABC_TRANSPORTER_1"/>
    <property type="match status" value="1"/>
</dbReference>
<evidence type="ECO:0000256" key="6">
    <source>
        <dbReference type="ARBA" id="ARBA00023136"/>
    </source>
</evidence>
<sequence>MRELLSRFVAPYRVRLALGVSAKVVEVFFDLATPVIVARMIDQGVAAHDSSVVLRYALLLMGLAIVGYCFTLVCQKMAALVAQGVGTDLRDALYQKAMSLSAADVDRISTPSLVTRLTNDVNQIQVAIALGIRQLVRWPVLAVGSMVAALCIDVGLGLVFFVCIPVVGLVFWLVMSRSVPYFRVMQQRLDRVSLVCREALSGARVIRAFRRDDAERKRFREAAFAQADTAISVGRLSAVLNPSTLLIMNLGVVAILWASGHRVFEGELTQGQVIAFVNYMGQALLSVVFVANLVVVFTRGAASAQRVGEVLSCPVSLVSGSEELDADATDAAVPALELADVSFWYEGAREPAISGVSLSLGQGETLGIIGGTGSGKSTLANLVVRLYDAGAGTVRVFGHDVRTLSFGSLRRAVAIVPQQASLLSGTIRSNLSWRCPDADESALMEALEHAQAADFVLAKEGALDAPVEAGGKNFSGGQRQRLTIARALVGSPRLLILDDSASALDLATDARLREALGSLSGLSRIVISQRVSSVMGADEILVLDHGHVAGLGTHRELYSSCDLYREICLSQLSEGEVA</sequence>
<evidence type="ECO:0000256" key="7">
    <source>
        <dbReference type="SAM" id="Phobius"/>
    </source>
</evidence>
<protein>
    <submittedName>
        <fullName evidence="10">ATP-binding cassette, subfamily B</fullName>
    </submittedName>
</protein>
<evidence type="ECO:0000256" key="3">
    <source>
        <dbReference type="ARBA" id="ARBA00022741"/>
    </source>
</evidence>
<dbReference type="Gene3D" id="3.40.50.300">
    <property type="entry name" value="P-loop containing nucleotide triphosphate hydrolases"/>
    <property type="match status" value="1"/>
</dbReference>
<evidence type="ECO:0000256" key="1">
    <source>
        <dbReference type="ARBA" id="ARBA00004651"/>
    </source>
</evidence>
<gene>
    <name evidence="10" type="ORF">SAMN05216447_10726</name>
</gene>
<dbReference type="InterPro" id="IPR011527">
    <property type="entry name" value="ABC1_TM_dom"/>
</dbReference>
<proteinExistence type="predicted"/>
<dbReference type="PANTHER" id="PTHR43394:SF1">
    <property type="entry name" value="ATP-BINDING CASSETTE SUB-FAMILY B MEMBER 10, MITOCHONDRIAL"/>
    <property type="match status" value="1"/>
</dbReference>
<evidence type="ECO:0000313" key="11">
    <source>
        <dbReference type="Proteomes" id="UP000199135"/>
    </source>
</evidence>
<dbReference type="CDD" id="cd18548">
    <property type="entry name" value="ABC_6TM_Tm287_like"/>
    <property type="match status" value="1"/>
</dbReference>
<evidence type="ECO:0000256" key="2">
    <source>
        <dbReference type="ARBA" id="ARBA00022692"/>
    </source>
</evidence>
<comment type="subcellular location">
    <subcellularLocation>
        <location evidence="1">Cell membrane</location>
        <topology evidence="1">Multi-pass membrane protein</topology>
    </subcellularLocation>
</comment>
<dbReference type="Gene3D" id="1.20.1560.10">
    <property type="entry name" value="ABC transporter type 1, transmembrane domain"/>
    <property type="match status" value="1"/>
</dbReference>
<dbReference type="SMART" id="SM00382">
    <property type="entry name" value="AAA"/>
    <property type="match status" value="1"/>
</dbReference>
<evidence type="ECO:0000313" key="10">
    <source>
        <dbReference type="EMBL" id="SEH60712.1"/>
    </source>
</evidence>
<dbReference type="Proteomes" id="UP000199135">
    <property type="component" value="Unassembled WGS sequence"/>
</dbReference>
<dbReference type="InterPro" id="IPR003593">
    <property type="entry name" value="AAA+_ATPase"/>
</dbReference>
<feature type="transmembrane region" description="Helical" evidence="7">
    <location>
        <begin position="245"/>
        <end position="264"/>
    </location>
</feature>
<keyword evidence="3" id="KW-0547">Nucleotide-binding</keyword>
<dbReference type="GO" id="GO:0005524">
    <property type="term" value="F:ATP binding"/>
    <property type="evidence" value="ECO:0007669"/>
    <property type="project" value="UniProtKB-KW"/>
</dbReference>
<dbReference type="PROSITE" id="PS50893">
    <property type="entry name" value="ABC_TRANSPORTER_2"/>
    <property type="match status" value="1"/>
</dbReference>
<organism evidence="10 11">
    <name type="scientific">Parafannyhessea umbonata</name>
    <dbReference type="NCBI Taxonomy" id="604330"/>
    <lineage>
        <taxon>Bacteria</taxon>
        <taxon>Bacillati</taxon>
        <taxon>Actinomycetota</taxon>
        <taxon>Coriobacteriia</taxon>
        <taxon>Coriobacteriales</taxon>
        <taxon>Atopobiaceae</taxon>
        <taxon>Parafannyhessea</taxon>
    </lineage>
</organism>
<dbReference type="PROSITE" id="PS50929">
    <property type="entry name" value="ABC_TM1F"/>
    <property type="match status" value="1"/>
</dbReference>
<accession>A0A1H6JN33</accession>
<keyword evidence="4 10" id="KW-0067">ATP-binding</keyword>
<evidence type="ECO:0000259" key="8">
    <source>
        <dbReference type="PROSITE" id="PS50893"/>
    </source>
</evidence>
<dbReference type="InterPro" id="IPR039421">
    <property type="entry name" value="Type_1_exporter"/>
</dbReference>
<evidence type="ECO:0000259" key="9">
    <source>
        <dbReference type="PROSITE" id="PS50929"/>
    </source>
</evidence>
<dbReference type="SUPFAM" id="SSF90123">
    <property type="entry name" value="ABC transporter transmembrane region"/>
    <property type="match status" value="1"/>
</dbReference>
<dbReference type="InterPro" id="IPR003439">
    <property type="entry name" value="ABC_transporter-like_ATP-bd"/>
</dbReference>
<comment type="caution">
    <text evidence="10">The sequence shown here is derived from an EMBL/GenBank/DDBJ whole genome shotgun (WGS) entry which is preliminary data.</text>
</comment>
<dbReference type="EMBL" id="FNWT01000007">
    <property type="protein sequence ID" value="SEH60712.1"/>
    <property type="molecule type" value="Genomic_DNA"/>
</dbReference>
<dbReference type="InterPro" id="IPR017871">
    <property type="entry name" value="ABC_transporter-like_CS"/>
</dbReference>
<feature type="transmembrane region" description="Helical" evidence="7">
    <location>
        <begin position="276"/>
        <end position="297"/>
    </location>
</feature>
<evidence type="ECO:0000256" key="4">
    <source>
        <dbReference type="ARBA" id="ARBA00022840"/>
    </source>
</evidence>
<feature type="transmembrane region" description="Helical" evidence="7">
    <location>
        <begin position="53"/>
        <end position="73"/>
    </location>
</feature>
<dbReference type="InterPro" id="IPR027417">
    <property type="entry name" value="P-loop_NTPase"/>
</dbReference>
<dbReference type="SUPFAM" id="SSF52540">
    <property type="entry name" value="P-loop containing nucleoside triphosphate hydrolases"/>
    <property type="match status" value="1"/>
</dbReference>
<feature type="transmembrane region" description="Helical" evidence="7">
    <location>
        <begin position="140"/>
        <end position="173"/>
    </location>
</feature>
<evidence type="ECO:0000256" key="5">
    <source>
        <dbReference type="ARBA" id="ARBA00022989"/>
    </source>
</evidence>
<reference evidence="10 11" key="1">
    <citation type="submission" date="2016-10" db="EMBL/GenBank/DDBJ databases">
        <authorList>
            <person name="Varghese N."/>
            <person name="Submissions S."/>
        </authorList>
    </citation>
    <scope>NUCLEOTIDE SEQUENCE [LARGE SCALE GENOMIC DNA]</scope>
    <source>
        <strain evidence="10 11">WCP15</strain>
    </source>
</reference>
<dbReference type="PANTHER" id="PTHR43394">
    <property type="entry name" value="ATP-DEPENDENT PERMEASE MDL1, MITOCHONDRIAL"/>
    <property type="match status" value="1"/>
</dbReference>
<feature type="domain" description="ABC transmembrane type-1" evidence="9">
    <location>
        <begin position="17"/>
        <end position="299"/>
    </location>
</feature>
<keyword evidence="2 7" id="KW-0812">Transmembrane</keyword>
<dbReference type="InterPro" id="IPR036640">
    <property type="entry name" value="ABC1_TM_sf"/>
</dbReference>
<keyword evidence="5 7" id="KW-1133">Transmembrane helix</keyword>